<comment type="caution">
    <text evidence="2">The sequence shown here is derived from an EMBL/GenBank/DDBJ whole genome shotgun (WGS) entry which is preliminary data.</text>
</comment>
<dbReference type="InterPro" id="IPR050765">
    <property type="entry name" value="Riboflavin_Biosynth_HTPR"/>
</dbReference>
<gene>
    <name evidence="2" type="ORF">LX16_0967</name>
</gene>
<dbReference type="GO" id="GO:0009231">
    <property type="term" value="P:riboflavin biosynthetic process"/>
    <property type="evidence" value="ECO:0007669"/>
    <property type="project" value="InterPro"/>
</dbReference>
<proteinExistence type="predicted"/>
<dbReference type="EMBL" id="VLLL01000005">
    <property type="protein sequence ID" value="TWJ15267.1"/>
    <property type="molecule type" value="Genomic_DNA"/>
</dbReference>
<evidence type="ECO:0000313" key="3">
    <source>
        <dbReference type="Proteomes" id="UP000321617"/>
    </source>
</evidence>
<name>A0A562VBR7_9ACTN</name>
<sequence length="186" mass="20846">MGRLVYSTIGSLDGYAADPDGDFTWAEPTEEVLEFLNETERPVGTYLYGRRMYDMMAYWENAQDEPGLSPASREYTRIWQAADKIVYSTTLDRVTTGATRIERHFDPDLIRRLKAESPRDIGIGGPTIAAEAITAGLVDEYQLYVIPMLVGGGLQILPPGIRISLDLLEERRFSGGTVFLRYRVAS</sequence>
<dbReference type="GO" id="GO:0008703">
    <property type="term" value="F:5-amino-6-(5-phosphoribosylamino)uracil reductase activity"/>
    <property type="evidence" value="ECO:0007669"/>
    <property type="project" value="InterPro"/>
</dbReference>
<dbReference type="AlphaFoldDB" id="A0A562VBR7"/>
<dbReference type="OrthoDB" id="2313602at2"/>
<protein>
    <submittedName>
        <fullName evidence="2">Dihydrofolate reductase</fullName>
    </submittedName>
</protein>
<dbReference type="InterPro" id="IPR024072">
    <property type="entry name" value="DHFR-like_dom_sf"/>
</dbReference>
<dbReference type="RefSeq" id="WP_147133685.1">
    <property type="nucleotide sequence ID" value="NZ_BAABIJ010000001.1"/>
</dbReference>
<organism evidence="2 3">
    <name type="scientific">Stackebrandtia albiflava</name>
    <dbReference type="NCBI Taxonomy" id="406432"/>
    <lineage>
        <taxon>Bacteria</taxon>
        <taxon>Bacillati</taxon>
        <taxon>Actinomycetota</taxon>
        <taxon>Actinomycetes</taxon>
        <taxon>Glycomycetales</taxon>
        <taxon>Glycomycetaceae</taxon>
        <taxon>Stackebrandtia</taxon>
    </lineage>
</organism>
<dbReference type="Proteomes" id="UP000321617">
    <property type="component" value="Unassembled WGS sequence"/>
</dbReference>
<accession>A0A562VBR7</accession>
<keyword evidence="3" id="KW-1185">Reference proteome</keyword>
<dbReference type="PANTHER" id="PTHR38011">
    <property type="entry name" value="DIHYDROFOLATE REDUCTASE FAMILY PROTEIN (AFU_ORTHOLOGUE AFUA_8G06820)"/>
    <property type="match status" value="1"/>
</dbReference>
<evidence type="ECO:0000313" key="2">
    <source>
        <dbReference type="EMBL" id="TWJ15267.1"/>
    </source>
</evidence>
<dbReference type="PANTHER" id="PTHR38011:SF11">
    <property type="entry name" value="2,5-DIAMINO-6-RIBOSYLAMINO-4(3H)-PYRIMIDINONE 5'-PHOSPHATE REDUCTASE"/>
    <property type="match status" value="1"/>
</dbReference>
<dbReference type="Pfam" id="PF01872">
    <property type="entry name" value="RibD_C"/>
    <property type="match status" value="1"/>
</dbReference>
<dbReference type="SUPFAM" id="SSF53597">
    <property type="entry name" value="Dihydrofolate reductase-like"/>
    <property type="match status" value="1"/>
</dbReference>
<feature type="domain" description="Bacterial bifunctional deaminase-reductase C-terminal" evidence="1">
    <location>
        <begin position="5"/>
        <end position="177"/>
    </location>
</feature>
<evidence type="ECO:0000259" key="1">
    <source>
        <dbReference type="Pfam" id="PF01872"/>
    </source>
</evidence>
<reference evidence="2 3" key="1">
    <citation type="journal article" date="2013" name="Stand. Genomic Sci.">
        <title>Genomic Encyclopedia of Type Strains, Phase I: The one thousand microbial genomes (KMG-I) project.</title>
        <authorList>
            <person name="Kyrpides N.C."/>
            <person name="Woyke T."/>
            <person name="Eisen J.A."/>
            <person name="Garrity G."/>
            <person name="Lilburn T.G."/>
            <person name="Beck B.J."/>
            <person name="Whitman W.B."/>
            <person name="Hugenholtz P."/>
            <person name="Klenk H.P."/>
        </authorList>
    </citation>
    <scope>NUCLEOTIDE SEQUENCE [LARGE SCALE GENOMIC DNA]</scope>
    <source>
        <strain evidence="2 3">DSM 45044</strain>
    </source>
</reference>
<dbReference type="Gene3D" id="3.40.430.10">
    <property type="entry name" value="Dihydrofolate Reductase, subunit A"/>
    <property type="match status" value="1"/>
</dbReference>
<dbReference type="InterPro" id="IPR002734">
    <property type="entry name" value="RibDG_C"/>
</dbReference>